<keyword evidence="3" id="KW-1185">Reference proteome</keyword>
<sequence length="97" mass="10867">MMKLHDLIEIVDDENSFLAFVEALKKDRENAIALEKKNPSSPHDSDAGGWENVTIESFLEAAHAWAIDSDFGASQGLSSDNIWKKMATFLYCGKIYE</sequence>
<dbReference type="InterPro" id="IPR056077">
    <property type="entry name" value="DUF7660"/>
</dbReference>
<reference evidence="2 3" key="1">
    <citation type="submission" date="2014-01" db="EMBL/GenBank/DDBJ databases">
        <title>Full genme sequencing of cellulolytic bacterium Gynuella sunshinyii YC6258T gen. nov., sp. nov.</title>
        <authorList>
            <person name="Khan H."/>
            <person name="Chung E.J."/>
            <person name="Chung Y.R."/>
        </authorList>
    </citation>
    <scope>NUCLEOTIDE SEQUENCE [LARGE SCALE GENOMIC DNA]</scope>
    <source>
        <strain evidence="2 3">YC6258</strain>
    </source>
</reference>
<dbReference type="HOGENOM" id="CLU_170093_0_0_6"/>
<evidence type="ECO:0000259" key="1">
    <source>
        <dbReference type="Pfam" id="PF24693"/>
    </source>
</evidence>
<evidence type="ECO:0000313" key="2">
    <source>
        <dbReference type="EMBL" id="AJQ95081.1"/>
    </source>
</evidence>
<name>A0A0C5VL98_9GAMM</name>
<gene>
    <name evidence="2" type="ORF">YC6258_03043</name>
</gene>
<organism evidence="2 3">
    <name type="scientific">Gynuella sunshinyii YC6258</name>
    <dbReference type="NCBI Taxonomy" id="1445510"/>
    <lineage>
        <taxon>Bacteria</taxon>
        <taxon>Pseudomonadati</taxon>
        <taxon>Pseudomonadota</taxon>
        <taxon>Gammaproteobacteria</taxon>
        <taxon>Oceanospirillales</taxon>
        <taxon>Saccharospirillaceae</taxon>
        <taxon>Gynuella</taxon>
    </lineage>
</organism>
<dbReference type="KEGG" id="gsn:YC6258_03043"/>
<feature type="domain" description="DUF7660" evidence="1">
    <location>
        <begin position="15"/>
        <end position="97"/>
    </location>
</feature>
<dbReference type="EMBL" id="CP007142">
    <property type="protein sequence ID" value="AJQ95081.1"/>
    <property type="molecule type" value="Genomic_DNA"/>
</dbReference>
<dbReference type="Proteomes" id="UP000032266">
    <property type="component" value="Chromosome"/>
</dbReference>
<dbReference type="OrthoDB" id="2628285at2"/>
<dbReference type="STRING" id="1445510.YC6258_03043"/>
<protein>
    <recommendedName>
        <fullName evidence="1">DUF7660 domain-containing protein</fullName>
    </recommendedName>
</protein>
<dbReference type="AlphaFoldDB" id="A0A0C5VL98"/>
<evidence type="ECO:0000313" key="3">
    <source>
        <dbReference type="Proteomes" id="UP000032266"/>
    </source>
</evidence>
<dbReference type="RefSeq" id="WP_052830280.1">
    <property type="nucleotide sequence ID" value="NZ_CP007142.1"/>
</dbReference>
<accession>A0A0C5VL98</accession>
<proteinExistence type="predicted"/>
<dbReference type="Pfam" id="PF24693">
    <property type="entry name" value="DUF7660"/>
    <property type="match status" value="1"/>
</dbReference>